<keyword evidence="1" id="KW-0472">Membrane</keyword>
<dbReference type="PIRSF" id="PIRSF003203">
    <property type="entry name" value="AzlD"/>
    <property type="match status" value="1"/>
</dbReference>
<dbReference type="RefSeq" id="WP_092565832.1">
    <property type="nucleotide sequence ID" value="NZ_FNQV01000016.1"/>
</dbReference>
<feature type="transmembrane region" description="Helical" evidence="1">
    <location>
        <begin position="6"/>
        <end position="30"/>
    </location>
</feature>
<dbReference type="EMBL" id="FNQV01000016">
    <property type="protein sequence ID" value="SEA70205.1"/>
    <property type="molecule type" value="Genomic_DNA"/>
</dbReference>
<dbReference type="OrthoDB" id="5324916at2"/>
<evidence type="ECO:0000313" key="2">
    <source>
        <dbReference type="EMBL" id="SEA70205.1"/>
    </source>
</evidence>
<feature type="transmembrane region" description="Helical" evidence="1">
    <location>
        <begin position="37"/>
        <end position="56"/>
    </location>
</feature>
<sequence length="108" mass="11335">MSHNLYIASGVLTAAAITWALRAAPFAVLAPLRSSQLLAFLARHMPVGVMLILAVYTLRDTPLADASAVIPAVVALAVTVGLQWWRGSMTLSMLGGTGCYVLLVSVLV</sequence>
<keyword evidence="3" id="KW-1185">Reference proteome</keyword>
<protein>
    <submittedName>
        <fullName evidence="2">Branched-chain amino acid transport protein AzlD</fullName>
    </submittedName>
</protein>
<dbReference type="Pfam" id="PF05437">
    <property type="entry name" value="AzlD"/>
    <property type="match status" value="1"/>
</dbReference>
<name>A0A1H4DBQ7_9ACTO</name>
<evidence type="ECO:0000313" key="3">
    <source>
        <dbReference type="Proteomes" id="UP000199288"/>
    </source>
</evidence>
<gene>
    <name evidence="2" type="ORF">SAMN02910418_02195</name>
</gene>
<organism evidence="2 3">
    <name type="scientific">Bowdeniella nasicola</name>
    <dbReference type="NCBI Taxonomy" id="208480"/>
    <lineage>
        <taxon>Bacteria</taxon>
        <taxon>Bacillati</taxon>
        <taxon>Actinomycetota</taxon>
        <taxon>Actinomycetes</taxon>
        <taxon>Actinomycetales</taxon>
        <taxon>Actinomycetaceae</taxon>
        <taxon>Bowdeniella</taxon>
    </lineage>
</organism>
<feature type="transmembrane region" description="Helical" evidence="1">
    <location>
        <begin position="68"/>
        <end position="85"/>
    </location>
</feature>
<keyword evidence="1" id="KW-1133">Transmembrane helix</keyword>
<dbReference type="AlphaFoldDB" id="A0A1H4DBQ7"/>
<evidence type="ECO:0000256" key="1">
    <source>
        <dbReference type="SAM" id="Phobius"/>
    </source>
</evidence>
<proteinExistence type="predicted"/>
<dbReference type="Proteomes" id="UP000199288">
    <property type="component" value="Unassembled WGS sequence"/>
</dbReference>
<dbReference type="InterPro" id="IPR008407">
    <property type="entry name" value="Brnchd-chn_aa_trnsp_AzlD"/>
</dbReference>
<accession>A0A1H4DBQ7</accession>
<reference evidence="3" key="1">
    <citation type="submission" date="2016-10" db="EMBL/GenBank/DDBJ databases">
        <authorList>
            <person name="Varghese N."/>
            <person name="Submissions S."/>
        </authorList>
    </citation>
    <scope>NUCLEOTIDE SEQUENCE [LARGE SCALE GENOMIC DNA]</scope>
    <source>
        <strain evidence="3">KPR-1</strain>
    </source>
</reference>
<keyword evidence="1" id="KW-0812">Transmembrane</keyword>